<dbReference type="GO" id="GO:0005975">
    <property type="term" value="P:carbohydrate metabolic process"/>
    <property type="evidence" value="ECO:0007669"/>
    <property type="project" value="InterPro"/>
</dbReference>
<dbReference type="Proteomes" id="UP000814243">
    <property type="component" value="Unassembled WGS sequence"/>
</dbReference>
<dbReference type="GO" id="GO:0008422">
    <property type="term" value="F:beta-glucosidase activity"/>
    <property type="evidence" value="ECO:0007669"/>
    <property type="project" value="TreeGrafter"/>
</dbReference>
<reference evidence="7" key="1">
    <citation type="journal article" date="2021" name="G3 (Bethesda)">
        <title>Genome and transcriptome analysis of the beet armyworm Spodoptera exigua reveals targets for pest control. .</title>
        <authorList>
            <person name="Simon S."/>
            <person name="Breeschoten T."/>
            <person name="Jansen H.J."/>
            <person name="Dirks R.P."/>
            <person name="Schranz M.E."/>
            <person name="Ros V.I.D."/>
        </authorList>
    </citation>
    <scope>NUCLEOTIDE SEQUENCE</scope>
    <source>
        <strain evidence="7">TB_SE_WUR_2020</strain>
    </source>
</reference>
<keyword evidence="3" id="KW-0378">Hydrolase</keyword>
<protein>
    <recommendedName>
        <fullName evidence="9">Myrosinase 1-like</fullName>
    </recommendedName>
</protein>
<evidence type="ECO:0000313" key="8">
    <source>
        <dbReference type="Proteomes" id="UP000814243"/>
    </source>
</evidence>
<dbReference type="InterPro" id="IPR001360">
    <property type="entry name" value="Glyco_hydro_1"/>
</dbReference>
<dbReference type="Pfam" id="PF00232">
    <property type="entry name" value="Glyco_hydro_1"/>
    <property type="match status" value="2"/>
</dbReference>
<gene>
    <name evidence="7" type="ORF">HF086_011306</name>
</gene>
<dbReference type="SUPFAM" id="SSF51445">
    <property type="entry name" value="(Trans)glycosidases"/>
    <property type="match status" value="2"/>
</dbReference>
<dbReference type="PANTHER" id="PTHR10353">
    <property type="entry name" value="GLYCOSYL HYDROLASE"/>
    <property type="match status" value="1"/>
</dbReference>
<keyword evidence="4" id="KW-0325">Glycoprotein</keyword>
<comment type="similarity">
    <text evidence="1 6">Belongs to the glycosyl hydrolase 1 family.</text>
</comment>
<evidence type="ECO:0000313" key="7">
    <source>
        <dbReference type="EMBL" id="KAH9635773.1"/>
    </source>
</evidence>
<dbReference type="PANTHER" id="PTHR10353:SF36">
    <property type="entry name" value="LP05116P"/>
    <property type="match status" value="1"/>
</dbReference>
<evidence type="ECO:0000256" key="1">
    <source>
        <dbReference type="ARBA" id="ARBA00010838"/>
    </source>
</evidence>
<dbReference type="EMBL" id="JACEFF010000530">
    <property type="protein sequence ID" value="KAH9635773.1"/>
    <property type="molecule type" value="Genomic_DNA"/>
</dbReference>
<comment type="subunit">
    <text evidence="2">Homodimer.</text>
</comment>
<evidence type="ECO:0000256" key="3">
    <source>
        <dbReference type="ARBA" id="ARBA00022801"/>
    </source>
</evidence>
<sequence>MKLVCGIYWTYCNIKDGTDGNDTCKSYEFYQRDIEMIKFLGVDFYRFSISWPRVLPNGFANKISEVGIGYYSRLVDELLANGIEPVVTIYHWDLPQNLQDLGGWANPLIADWFEDYARVLFDALGDRVKTWVTINEPKQFAIFGYGMTLCAPNIVSPGIGDYMAIKNLLIAHARVWHMYDKEYRPTQKGTCGIIIATDYREGASDSPEDIEAGKVALDFEVSFYSHPIFSTTGGFPERVVKRVAERSAQQGFPRSRLPEFTPEEIEYVKGTSDFFGFNHYSTLFYSADSYKPGMYEIPSYNDDVGAVGTYGSYATTSVPHTTKIPMGIRKALNWVKDSYNNPEVMIFENGFGDLGGKNDIDRIDYYIAYLDAILDAIEVDGCNITRYTAWSLMDNFEWMSGLRVLHYILAAALVTTSAADISAAKMRKLPEDLKLGVATASFQIEGGWNAAGTCGITIATDFREGLSDSAEDVELGYLAMDFEVGFYSHPIFSSTGGFPERLIKRIAEKSAEQGFPKSRLPELSQEEIDFIRGTSDFYGFNHYSTKFYTADGYTKGMYSIPSYDDDIGAVISYKDYDPAPTIHTTKIPNGIRKALNWVKDNYNNPTVLITENGYGTFGGNNDIDRIDYYKAYLNAILDAIEVDGSQNSVYSRLTSTMSKEHEKQDYQLYGTKTLSPRDLWTQTICHSLKKYGFNTKMTKQFICN</sequence>
<accession>A0A922MFT7</accession>
<dbReference type="AlphaFoldDB" id="A0A922MFT7"/>
<evidence type="ECO:0000256" key="2">
    <source>
        <dbReference type="ARBA" id="ARBA00011738"/>
    </source>
</evidence>
<evidence type="ECO:0008006" key="9">
    <source>
        <dbReference type="Google" id="ProtNLM"/>
    </source>
</evidence>
<name>A0A922MFT7_SPOEX</name>
<dbReference type="PRINTS" id="PR00131">
    <property type="entry name" value="GLHYDRLASE1"/>
</dbReference>
<dbReference type="InterPro" id="IPR017853">
    <property type="entry name" value="GH"/>
</dbReference>
<evidence type="ECO:0000256" key="4">
    <source>
        <dbReference type="ARBA" id="ARBA00023180"/>
    </source>
</evidence>
<organism evidence="7 8">
    <name type="scientific">Spodoptera exigua</name>
    <name type="common">Beet armyworm</name>
    <name type="synonym">Noctua fulgens</name>
    <dbReference type="NCBI Taxonomy" id="7107"/>
    <lineage>
        <taxon>Eukaryota</taxon>
        <taxon>Metazoa</taxon>
        <taxon>Ecdysozoa</taxon>
        <taxon>Arthropoda</taxon>
        <taxon>Hexapoda</taxon>
        <taxon>Insecta</taxon>
        <taxon>Pterygota</taxon>
        <taxon>Neoptera</taxon>
        <taxon>Endopterygota</taxon>
        <taxon>Lepidoptera</taxon>
        <taxon>Glossata</taxon>
        <taxon>Ditrysia</taxon>
        <taxon>Noctuoidea</taxon>
        <taxon>Noctuidae</taxon>
        <taxon>Amphipyrinae</taxon>
        <taxon>Spodoptera</taxon>
    </lineage>
</organism>
<keyword evidence="5" id="KW-0326">Glycosidase</keyword>
<dbReference type="Gene3D" id="3.20.20.80">
    <property type="entry name" value="Glycosidases"/>
    <property type="match status" value="2"/>
</dbReference>
<comment type="caution">
    <text evidence="7">The sequence shown here is derived from an EMBL/GenBank/DDBJ whole genome shotgun (WGS) entry which is preliminary data.</text>
</comment>
<proteinExistence type="inferred from homology"/>
<evidence type="ECO:0000256" key="5">
    <source>
        <dbReference type="ARBA" id="ARBA00023295"/>
    </source>
</evidence>
<dbReference type="FunFam" id="3.20.20.80:FF:000013">
    <property type="entry name" value="lactase-phlorizin hydrolase"/>
    <property type="match status" value="1"/>
</dbReference>
<evidence type="ECO:0000256" key="6">
    <source>
        <dbReference type="RuleBase" id="RU003690"/>
    </source>
</evidence>